<feature type="transmembrane region" description="Helical" evidence="1">
    <location>
        <begin position="82"/>
        <end position="102"/>
    </location>
</feature>
<keyword evidence="3" id="KW-1185">Reference proteome</keyword>
<name>A0A4D7C3M4_9SPHN</name>
<accession>A0A4D7C3M4</accession>
<sequence length="113" mass="12300">MIRVFKHYVPTPLLVLGLLEFFVLIASAELGWRVRVYQIGGQPGSVVGNIPEILTFGVVMYVAYLAVGAYQASACRSVRESISRVMVASGVGLVGLSVIFFWCRLLRSGAQCC</sequence>
<organism evidence="2 3">
    <name type="scientific">Hankyongella ginsenosidimutans</name>
    <dbReference type="NCBI Taxonomy" id="1763828"/>
    <lineage>
        <taxon>Bacteria</taxon>
        <taxon>Pseudomonadati</taxon>
        <taxon>Pseudomonadota</taxon>
        <taxon>Alphaproteobacteria</taxon>
        <taxon>Sphingomonadales</taxon>
        <taxon>Sphingomonadaceae</taxon>
        <taxon>Hankyongella</taxon>
    </lineage>
</organism>
<evidence type="ECO:0000313" key="3">
    <source>
        <dbReference type="Proteomes" id="UP000298714"/>
    </source>
</evidence>
<keyword evidence="1" id="KW-0812">Transmembrane</keyword>
<proteinExistence type="predicted"/>
<keyword evidence="1" id="KW-0472">Membrane</keyword>
<feature type="transmembrane region" description="Helical" evidence="1">
    <location>
        <begin position="12"/>
        <end position="33"/>
    </location>
</feature>
<dbReference type="RefSeq" id="WP_246047516.1">
    <property type="nucleotide sequence ID" value="NZ_CP039704.1"/>
</dbReference>
<keyword evidence="1" id="KW-1133">Transmembrane helix</keyword>
<dbReference type="AlphaFoldDB" id="A0A4D7C3M4"/>
<dbReference type="Proteomes" id="UP000298714">
    <property type="component" value="Chromosome"/>
</dbReference>
<feature type="transmembrane region" description="Helical" evidence="1">
    <location>
        <begin position="53"/>
        <end position="70"/>
    </location>
</feature>
<reference evidence="3" key="1">
    <citation type="submission" date="2019-04" db="EMBL/GenBank/DDBJ databases">
        <title>Complete genome sequence of Sphingomonas sp. W1-2-3.</title>
        <authorList>
            <person name="Im W.T."/>
        </authorList>
    </citation>
    <scope>NUCLEOTIDE SEQUENCE [LARGE SCALE GENOMIC DNA]</scope>
    <source>
        <strain evidence="3">W1-2-3</strain>
    </source>
</reference>
<dbReference type="KEGG" id="hgn:E6W36_09515"/>
<protein>
    <submittedName>
        <fullName evidence="2">Uncharacterized protein</fullName>
    </submittedName>
</protein>
<evidence type="ECO:0000313" key="2">
    <source>
        <dbReference type="EMBL" id="QCI79681.1"/>
    </source>
</evidence>
<dbReference type="EMBL" id="CP039704">
    <property type="protein sequence ID" value="QCI79681.1"/>
    <property type="molecule type" value="Genomic_DNA"/>
</dbReference>
<evidence type="ECO:0000256" key="1">
    <source>
        <dbReference type="SAM" id="Phobius"/>
    </source>
</evidence>
<gene>
    <name evidence="2" type="ORF">E6W36_09515</name>
</gene>